<evidence type="ECO:0000256" key="7">
    <source>
        <dbReference type="PROSITE-ProRule" id="PRU01091"/>
    </source>
</evidence>
<dbReference type="PANTHER" id="PTHR48111:SF22">
    <property type="entry name" value="REGULATOR OF RPOS"/>
    <property type="match status" value="1"/>
</dbReference>
<dbReference type="AlphaFoldDB" id="A0AAW8QYS8"/>
<keyword evidence="2" id="KW-0902">Two-component regulatory system</keyword>
<keyword evidence="3" id="KW-0805">Transcription regulation</keyword>
<dbReference type="CDD" id="cd00383">
    <property type="entry name" value="trans_reg_C"/>
    <property type="match status" value="1"/>
</dbReference>
<dbReference type="GO" id="GO:0000156">
    <property type="term" value="F:phosphorelay response regulator activity"/>
    <property type="evidence" value="ECO:0007669"/>
    <property type="project" value="TreeGrafter"/>
</dbReference>
<accession>A0AAW8QYS8</accession>
<dbReference type="GO" id="GO:0000976">
    <property type="term" value="F:transcription cis-regulatory region binding"/>
    <property type="evidence" value="ECO:0007669"/>
    <property type="project" value="TreeGrafter"/>
</dbReference>
<dbReference type="SUPFAM" id="SSF46894">
    <property type="entry name" value="C-terminal effector domain of the bipartite response regulators"/>
    <property type="match status" value="1"/>
</dbReference>
<dbReference type="InterPro" id="IPR011006">
    <property type="entry name" value="CheY-like_superfamily"/>
</dbReference>
<reference evidence="10 11" key="1">
    <citation type="submission" date="2023-09" db="EMBL/GenBank/DDBJ databases">
        <authorList>
            <person name="Rey-Velasco X."/>
        </authorList>
    </citation>
    <scope>NUCLEOTIDE SEQUENCE [LARGE SCALE GENOMIC DNA]</scope>
    <source>
        <strain evidence="10 11">W409</strain>
    </source>
</reference>
<evidence type="ECO:0000256" key="6">
    <source>
        <dbReference type="PROSITE-ProRule" id="PRU00169"/>
    </source>
</evidence>
<dbReference type="PROSITE" id="PS51755">
    <property type="entry name" value="OMPR_PHOB"/>
    <property type="match status" value="1"/>
</dbReference>
<evidence type="ECO:0000313" key="10">
    <source>
        <dbReference type="EMBL" id="MDT0581035.1"/>
    </source>
</evidence>
<dbReference type="RefSeq" id="WP_311359850.1">
    <property type="nucleotide sequence ID" value="NZ_JAVRIE010000001.1"/>
</dbReference>
<dbReference type="SMART" id="SM00862">
    <property type="entry name" value="Trans_reg_C"/>
    <property type="match status" value="1"/>
</dbReference>
<keyword evidence="4 7" id="KW-0238">DNA-binding</keyword>
<name>A0AAW8QYS8_9ALTE</name>
<dbReference type="InterPro" id="IPR001789">
    <property type="entry name" value="Sig_transdc_resp-reg_receiver"/>
</dbReference>
<evidence type="ECO:0000259" key="8">
    <source>
        <dbReference type="PROSITE" id="PS50110"/>
    </source>
</evidence>
<dbReference type="InterPro" id="IPR001867">
    <property type="entry name" value="OmpR/PhoB-type_DNA-bd"/>
</dbReference>
<dbReference type="SMART" id="SM00448">
    <property type="entry name" value="REC"/>
    <property type="match status" value="1"/>
</dbReference>
<keyword evidence="11" id="KW-1185">Reference proteome</keyword>
<dbReference type="GO" id="GO:0032993">
    <property type="term" value="C:protein-DNA complex"/>
    <property type="evidence" value="ECO:0007669"/>
    <property type="project" value="TreeGrafter"/>
</dbReference>
<dbReference type="Gene3D" id="3.40.50.2300">
    <property type="match status" value="1"/>
</dbReference>
<comment type="caution">
    <text evidence="10">The sequence shown here is derived from an EMBL/GenBank/DDBJ whole genome shotgun (WGS) entry which is preliminary data.</text>
</comment>
<feature type="domain" description="OmpR/PhoB-type" evidence="9">
    <location>
        <begin position="129"/>
        <end position="226"/>
    </location>
</feature>
<dbReference type="SUPFAM" id="SSF52172">
    <property type="entry name" value="CheY-like"/>
    <property type="match status" value="1"/>
</dbReference>
<protein>
    <submittedName>
        <fullName evidence="10">Response regulator transcription factor</fullName>
    </submittedName>
</protein>
<sequence length="229" mass="25822">MKTQMSVLLIEDNQAIATQIANFLENLGWLVDYSATGTQGVELALNHHFDVIILDLNLPDIDGLKVCTEVKKQAQVNVPILMLTARDAFEDKVKGFGQGADDYLTKPFDLRELVLRCEAMARRPKLHENTTITEGKLKIDKRAYEASWDGEVFKTTKVGFTLLQKLLEEYPYPVSRSELLQHVWGDEPPESNALKSHIYALRKAIDKVAGQQILHTISNIGYQLKALND</sequence>
<dbReference type="Pfam" id="PF00072">
    <property type="entry name" value="Response_reg"/>
    <property type="match status" value="1"/>
</dbReference>
<keyword evidence="1 6" id="KW-0597">Phosphoprotein</keyword>
<dbReference type="EMBL" id="JAVRIE010000001">
    <property type="protein sequence ID" value="MDT0581035.1"/>
    <property type="molecule type" value="Genomic_DNA"/>
</dbReference>
<evidence type="ECO:0000256" key="2">
    <source>
        <dbReference type="ARBA" id="ARBA00023012"/>
    </source>
</evidence>
<keyword evidence="5" id="KW-0804">Transcription</keyword>
<dbReference type="InterPro" id="IPR039420">
    <property type="entry name" value="WalR-like"/>
</dbReference>
<feature type="modified residue" description="4-aspartylphosphate" evidence="6">
    <location>
        <position position="55"/>
    </location>
</feature>
<organism evidence="10 11">
    <name type="scientific">Brumicola blandensis</name>
    <dbReference type="NCBI Taxonomy" id="3075611"/>
    <lineage>
        <taxon>Bacteria</taxon>
        <taxon>Pseudomonadati</taxon>
        <taxon>Pseudomonadota</taxon>
        <taxon>Gammaproteobacteria</taxon>
        <taxon>Alteromonadales</taxon>
        <taxon>Alteromonadaceae</taxon>
        <taxon>Brumicola</taxon>
    </lineage>
</organism>
<dbReference type="Pfam" id="PF00486">
    <property type="entry name" value="Trans_reg_C"/>
    <property type="match status" value="1"/>
</dbReference>
<dbReference type="PANTHER" id="PTHR48111">
    <property type="entry name" value="REGULATOR OF RPOS"/>
    <property type="match status" value="1"/>
</dbReference>
<proteinExistence type="predicted"/>
<dbReference type="InterPro" id="IPR036388">
    <property type="entry name" value="WH-like_DNA-bd_sf"/>
</dbReference>
<evidence type="ECO:0000256" key="3">
    <source>
        <dbReference type="ARBA" id="ARBA00023015"/>
    </source>
</evidence>
<feature type="domain" description="Response regulatory" evidence="8">
    <location>
        <begin position="6"/>
        <end position="121"/>
    </location>
</feature>
<evidence type="ECO:0000259" key="9">
    <source>
        <dbReference type="PROSITE" id="PS51755"/>
    </source>
</evidence>
<evidence type="ECO:0000256" key="5">
    <source>
        <dbReference type="ARBA" id="ARBA00023163"/>
    </source>
</evidence>
<dbReference type="GO" id="GO:0005829">
    <property type="term" value="C:cytosol"/>
    <property type="evidence" value="ECO:0007669"/>
    <property type="project" value="TreeGrafter"/>
</dbReference>
<dbReference type="PROSITE" id="PS50110">
    <property type="entry name" value="RESPONSE_REGULATORY"/>
    <property type="match status" value="1"/>
</dbReference>
<evidence type="ECO:0000256" key="1">
    <source>
        <dbReference type="ARBA" id="ARBA00022553"/>
    </source>
</evidence>
<dbReference type="Gene3D" id="1.10.10.10">
    <property type="entry name" value="Winged helix-like DNA-binding domain superfamily/Winged helix DNA-binding domain"/>
    <property type="match status" value="1"/>
</dbReference>
<dbReference type="GO" id="GO:0006355">
    <property type="term" value="P:regulation of DNA-templated transcription"/>
    <property type="evidence" value="ECO:0007669"/>
    <property type="project" value="InterPro"/>
</dbReference>
<dbReference type="Gene3D" id="6.10.250.690">
    <property type="match status" value="1"/>
</dbReference>
<feature type="DNA-binding region" description="OmpR/PhoB-type" evidence="7">
    <location>
        <begin position="129"/>
        <end position="226"/>
    </location>
</feature>
<dbReference type="Proteomes" id="UP001249020">
    <property type="component" value="Unassembled WGS sequence"/>
</dbReference>
<dbReference type="InterPro" id="IPR016032">
    <property type="entry name" value="Sig_transdc_resp-reg_C-effctor"/>
</dbReference>
<gene>
    <name evidence="10" type="ORF">RM544_00630</name>
</gene>
<evidence type="ECO:0000313" key="11">
    <source>
        <dbReference type="Proteomes" id="UP001249020"/>
    </source>
</evidence>
<evidence type="ECO:0000256" key="4">
    <source>
        <dbReference type="ARBA" id="ARBA00023125"/>
    </source>
</evidence>